<dbReference type="OrthoDB" id="4288123at2"/>
<dbReference type="NCBIfam" id="TIGR03621">
    <property type="entry name" value="F420_MSMEG_2516"/>
    <property type="match status" value="1"/>
</dbReference>
<name>A0A1H5SJP6_9ACTN</name>
<evidence type="ECO:0000313" key="7">
    <source>
        <dbReference type="Proteomes" id="UP000236723"/>
    </source>
</evidence>
<reference evidence="7" key="1">
    <citation type="submission" date="2016-10" db="EMBL/GenBank/DDBJ databases">
        <authorList>
            <person name="Varghese N."/>
            <person name="Submissions S."/>
        </authorList>
    </citation>
    <scope>NUCLEOTIDE SEQUENCE [LARGE SCALE GENOMIC DNA]</scope>
    <source>
        <strain evidence="7">DSM 43163</strain>
    </source>
</reference>
<dbReference type="SUPFAM" id="SSF51679">
    <property type="entry name" value="Bacterial luciferase-like"/>
    <property type="match status" value="1"/>
</dbReference>
<evidence type="ECO:0000256" key="1">
    <source>
        <dbReference type="ARBA" id="ARBA00022630"/>
    </source>
</evidence>
<evidence type="ECO:0000313" key="6">
    <source>
        <dbReference type="EMBL" id="SEF50843.1"/>
    </source>
</evidence>
<accession>A0A1H5SJP6</accession>
<proteinExistence type="predicted"/>
<evidence type="ECO:0000256" key="4">
    <source>
        <dbReference type="ARBA" id="ARBA00023033"/>
    </source>
</evidence>
<dbReference type="InterPro" id="IPR036661">
    <property type="entry name" value="Luciferase-like_sf"/>
</dbReference>
<dbReference type="InterPro" id="IPR050172">
    <property type="entry name" value="SsuD_RutA_monooxygenase"/>
</dbReference>
<dbReference type="Proteomes" id="UP000236723">
    <property type="component" value="Unassembled WGS sequence"/>
</dbReference>
<dbReference type="PANTHER" id="PTHR42847:SF4">
    <property type="entry name" value="ALKANESULFONATE MONOOXYGENASE-RELATED"/>
    <property type="match status" value="1"/>
</dbReference>
<dbReference type="Gene3D" id="3.20.20.30">
    <property type="entry name" value="Luciferase-like domain"/>
    <property type="match status" value="1"/>
</dbReference>
<evidence type="ECO:0000256" key="3">
    <source>
        <dbReference type="ARBA" id="ARBA00023002"/>
    </source>
</evidence>
<keyword evidence="4" id="KW-0503">Monooxygenase</keyword>
<keyword evidence="2" id="KW-0288">FMN</keyword>
<keyword evidence="1" id="KW-0285">Flavoprotein</keyword>
<organism evidence="6 7">
    <name type="scientific">Thermomonospora echinospora</name>
    <dbReference type="NCBI Taxonomy" id="1992"/>
    <lineage>
        <taxon>Bacteria</taxon>
        <taxon>Bacillati</taxon>
        <taxon>Actinomycetota</taxon>
        <taxon>Actinomycetes</taxon>
        <taxon>Streptosporangiales</taxon>
        <taxon>Thermomonosporaceae</taxon>
        <taxon>Thermomonospora</taxon>
    </lineage>
</organism>
<gene>
    <name evidence="6" type="ORF">SAMN04489712_101242</name>
</gene>
<dbReference type="RefSeq" id="WP_103935711.1">
    <property type="nucleotide sequence ID" value="NZ_FNVO01000001.1"/>
</dbReference>
<feature type="domain" description="Luciferase-like" evidence="5">
    <location>
        <begin position="11"/>
        <end position="193"/>
    </location>
</feature>
<protein>
    <submittedName>
        <fullName evidence="6">Probable F420-dependent oxidoreductase, MSMEG_2516 family</fullName>
    </submittedName>
</protein>
<dbReference type="PANTHER" id="PTHR42847">
    <property type="entry name" value="ALKANESULFONATE MONOOXYGENASE"/>
    <property type="match status" value="1"/>
</dbReference>
<evidence type="ECO:0000256" key="2">
    <source>
        <dbReference type="ARBA" id="ARBA00022643"/>
    </source>
</evidence>
<dbReference type="Pfam" id="PF00296">
    <property type="entry name" value="Bac_luciferase"/>
    <property type="match status" value="1"/>
</dbReference>
<keyword evidence="7" id="KW-1185">Reference proteome</keyword>
<dbReference type="GO" id="GO:0046306">
    <property type="term" value="P:alkanesulfonate catabolic process"/>
    <property type="evidence" value="ECO:0007669"/>
    <property type="project" value="TreeGrafter"/>
</dbReference>
<sequence length="316" mass="34252">MGVRPFRFGVVVESARTAEDLVRTARRAEELGYATLNVRDHFVREPFGDQLAPMVALTAAACATRALRVGTLVLANDYRHPVMLAKEAATLDRLSGGRLELGLGAGWLREEYERAGLPFDPPGTRVDRLAEALHVIKGLLAGEEVTFTGDHYRVHGLSTFPRPARRPPILVGAGSPRMLRLAGREADIVGVLPPARPGGTIAGGFAERLPEAVDAQLVQVRRGAGKRWPSVELSMLVSPTFAGHPRRGAEAAAARRGWPPEAVDLIPRMPSQFVGPPEHMAEQMAGRRERYGFSYYVVADSAMEDFAPVVGLLTGR</sequence>
<dbReference type="AlphaFoldDB" id="A0A1H5SJP6"/>
<dbReference type="InterPro" id="IPR011251">
    <property type="entry name" value="Luciferase-like_dom"/>
</dbReference>
<dbReference type="GO" id="GO:0008726">
    <property type="term" value="F:alkanesulfonate monooxygenase activity"/>
    <property type="evidence" value="ECO:0007669"/>
    <property type="project" value="TreeGrafter"/>
</dbReference>
<dbReference type="EMBL" id="FNVO01000001">
    <property type="protein sequence ID" value="SEF50843.1"/>
    <property type="molecule type" value="Genomic_DNA"/>
</dbReference>
<evidence type="ECO:0000259" key="5">
    <source>
        <dbReference type="Pfam" id="PF00296"/>
    </source>
</evidence>
<dbReference type="InterPro" id="IPR019923">
    <property type="entry name" value="Lucif-like_OxRdtase_MSMEG_2516"/>
</dbReference>
<keyword evidence="3" id="KW-0560">Oxidoreductase</keyword>